<evidence type="ECO:0000256" key="6">
    <source>
        <dbReference type="ARBA" id="ARBA00023136"/>
    </source>
</evidence>
<accession>A0A011NWM5</accession>
<dbReference type="Pfam" id="PF00420">
    <property type="entry name" value="Oxidored_q2"/>
    <property type="match status" value="1"/>
</dbReference>
<reference evidence="8" key="1">
    <citation type="submission" date="2014-02" db="EMBL/GenBank/DDBJ databases">
        <title>Expanding our view of genomic diversity in Candidatus Accumulibacter clades.</title>
        <authorList>
            <person name="Skennerton C.T."/>
            <person name="Barr J.J."/>
            <person name="Slater F.R."/>
            <person name="Bond P.L."/>
            <person name="Tyson G.W."/>
        </authorList>
    </citation>
    <scope>NUCLEOTIDE SEQUENCE [LARGE SCALE GENOMIC DNA]</scope>
</reference>
<organism evidence="8 9">
    <name type="scientific">Candidatus Accumulibacter adjunctus</name>
    <dbReference type="NCBI Taxonomy" id="1454001"/>
    <lineage>
        <taxon>Bacteria</taxon>
        <taxon>Pseudomonadati</taxon>
        <taxon>Pseudomonadota</taxon>
        <taxon>Betaproteobacteria</taxon>
        <taxon>Candidatus Accumulibacter</taxon>
    </lineage>
</organism>
<keyword evidence="9" id="KW-1185">Reference proteome</keyword>
<evidence type="ECO:0000256" key="7">
    <source>
        <dbReference type="SAM" id="Phobius"/>
    </source>
</evidence>
<name>A0A011NWM5_9PROT</name>
<feature type="transmembrane region" description="Helical" evidence="7">
    <location>
        <begin position="74"/>
        <end position="98"/>
    </location>
</feature>
<keyword evidence="3" id="KW-1003">Cell membrane</keyword>
<evidence type="ECO:0000256" key="4">
    <source>
        <dbReference type="ARBA" id="ARBA00022692"/>
    </source>
</evidence>
<dbReference type="InterPro" id="IPR039428">
    <property type="entry name" value="NUOK/Mnh_C1-like"/>
</dbReference>
<dbReference type="EMBL" id="JFAX01000003">
    <property type="protein sequence ID" value="EXI69022.1"/>
    <property type="molecule type" value="Genomic_DNA"/>
</dbReference>
<dbReference type="STRING" id="1454001.AW08_00848"/>
<evidence type="ECO:0000313" key="9">
    <source>
        <dbReference type="Proteomes" id="UP000020218"/>
    </source>
</evidence>
<protein>
    <submittedName>
        <fullName evidence="8">Multiple resistance and pH homeostasis protein C</fullName>
    </submittedName>
</protein>
<dbReference type="InterPro" id="IPR050601">
    <property type="entry name" value="CPA3_antiporter_subunitC"/>
</dbReference>
<gene>
    <name evidence="8" type="primary">mrpC_2</name>
    <name evidence="8" type="ORF">AW08_00848</name>
</gene>
<dbReference type="Proteomes" id="UP000020218">
    <property type="component" value="Unassembled WGS sequence"/>
</dbReference>
<keyword evidence="6 7" id="KW-0472">Membrane</keyword>
<evidence type="ECO:0000256" key="5">
    <source>
        <dbReference type="ARBA" id="ARBA00022989"/>
    </source>
</evidence>
<keyword evidence="4 7" id="KW-0812">Transmembrane</keyword>
<proteinExistence type="inferred from homology"/>
<dbReference type="GO" id="GO:0005886">
    <property type="term" value="C:plasma membrane"/>
    <property type="evidence" value="ECO:0007669"/>
    <property type="project" value="UniProtKB-SubCell"/>
</dbReference>
<sequence>MIWAVALALATVIAAGTYLALSRDLLRCLIGLAMVGNGINLLVFCSGRLFSQLPPFVAGGAQPLLGAANPLPQALVLTAIVIGFIILCFSLVLAIRLLQLAGSADTAKLRAAEPAAVDAVKPALEETA</sequence>
<dbReference type="PANTHER" id="PTHR34583:SF2">
    <property type="entry name" value="ANTIPORTER SUBUNIT MNHC2-RELATED"/>
    <property type="match status" value="1"/>
</dbReference>
<dbReference type="Gene3D" id="1.10.287.3510">
    <property type="match status" value="1"/>
</dbReference>
<evidence type="ECO:0000256" key="2">
    <source>
        <dbReference type="ARBA" id="ARBA00010388"/>
    </source>
</evidence>
<dbReference type="PANTHER" id="PTHR34583">
    <property type="entry name" value="ANTIPORTER SUBUNIT MNHC2-RELATED"/>
    <property type="match status" value="1"/>
</dbReference>
<evidence type="ECO:0000256" key="1">
    <source>
        <dbReference type="ARBA" id="ARBA00004651"/>
    </source>
</evidence>
<evidence type="ECO:0000256" key="3">
    <source>
        <dbReference type="ARBA" id="ARBA00022475"/>
    </source>
</evidence>
<dbReference type="PATRIC" id="fig|1454001.3.peg.794"/>
<comment type="subcellular location">
    <subcellularLocation>
        <location evidence="1">Cell membrane</location>
        <topology evidence="1">Multi-pass membrane protein</topology>
    </subcellularLocation>
</comment>
<comment type="caution">
    <text evidence="8">The sequence shown here is derived from an EMBL/GenBank/DDBJ whole genome shotgun (WGS) entry which is preliminary data.</text>
</comment>
<evidence type="ECO:0000313" key="8">
    <source>
        <dbReference type="EMBL" id="EXI69022.1"/>
    </source>
</evidence>
<comment type="similarity">
    <text evidence="2">Belongs to the CPA3 antiporters (TC 2.A.63) subunit C family.</text>
</comment>
<keyword evidence="5 7" id="KW-1133">Transmembrane helix</keyword>
<dbReference type="AlphaFoldDB" id="A0A011NWM5"/>